<proteinExistence type="predicted"/>
<feature type="compositionally biased region" description="Basic residues" evidence="1">
    <location>
        <begin position="136"/>
        <end position="146"/>
    </location>
</feature>
<feature type="compositionally biased region" description="Basic and acidic residues" evidence="1">
    <location>
        <begin position="180"/>
        <end position="191"/>
    </location>
</feature>
<sequence>GGAEGGGAGRHRAQVHPGRHRPRGRPVRRPVPRHRAHRSGHRVRGRPAMDAGAAGAVATGQPPERRAVRGATHRRARAPVRVPRSAAVPVPLPVDRARRRPGRHRRLGRRAQAGRAGRGADQPRLHHARHDGTPRRPARRRRRRHAGGQPAQAGDRARPLLPAPRARHAGLYRPCRRGRQGQDRADRDGHHQCLHGDGQPRRSRGAVAGCSARWSSCRKAASWRACCASGSERRPTRPASARCRRRGLSCRAPTESAPAGGTA</sequence>
<dbReference type="InParanoid" id="B9TKN8"/>
<feature type="compositionally biased region" description="Basic residues" evidence="1">
    <location>
        <begin position="165"/>
        <end position="179"/>
    </location>
</feature>
<accession>B9TKN8</accession>
<dbReference type="AlphaFoldDB" id="B9TKN8"/>
<feature type="non-terminal residue" evidence="2">
    <location>
        <position position="263"/>
    </location>
</feature>
<feature type="non-terminal residue" evidence="2">
    <location>
        <position position="1"/>
    </location>
</feature>
<feature type="region of interest" description="Disordered" evidence="1">
    <location>
        <begin position="229"/>
        <end position="263"/>
    </location>
</feature>
<feature type="compositionally biased region" description="Low complexity" evidence="1">
    <location>
        <begin position="46"/>
        <end position="60"/>
    </location>
</feature>
<name>B9TKN8_RICCO</name>
<reference evidence="3" key="1">
    <citation type="journal article" date="2010" name="Nat. Biotechnol.">
        <title>Draft genome sequence of the oilseed species Ricinus communis.</title>
        <authorList>
            <person name="Chan A.P."/>
            <person name="Crabtree J."/>
            <person name="Zhao Q."/>
            <person name="Lorenzi H."/>
            <person name="Orvis J."/>
            <person name="Puiu D."/>
            <person name="Melake-Berhan A."/>
            <person name="Jones K.M."/>
            <person name="Redman J."/>
            <person name="Chen G."/>
            <person name="Cahoon E.B."/>
            <person name="Gedil M."/>
            <person name="Stanke M."/>
            <person name="Haas B.J."/>
            <person name="Wortman J.R."/>
            <person name="Fraser-Liggett C.M."/>
            <person name="Ravel J."/>
            <person name="Rabinowicz P.D."/>
        </authorList>
    </citation>
    <scope>NUCLEOTIDE SEQUENCE [LARGE SCALE GENOMIC DNA]</scope>
    <source>
        <strain evidence="3">cv. Hale</strain>
    </source>
</reference>
<protein>
    <submittedName>
        <fullName evidence="2">Uncharacterized protein</fullName>
    </submittedName>
</protein>
<evidence type="ECO:0000256" key="1">
    <source>
        <dbReference type="SAM" id="MobiDB-lite"/>
    </source>
</evidence>
<dbReference type="EMBL" id="EQ985527">
    <property type="protein sequence ID" value="EEF23576.1"/>
    <property type="molecule type" value="Genomic_DNA"/>
</dbReference>
<evidence type="ECO:0000313" key="2">
    <source>
        <dbReference type="EMBL" id="EEF23576.1"/>
    </source>
</evidence>
<feature type="compositionally biased region" description="Basic residues" evidence="1">
    <location>
        <begin position="9"/>
        <end position="45"/>
    </location>
</feature>
<feature type="compositionally biased region" description="Low complexity" evidence="1">
    <location>
        <begin position="147"/>
        <end position="164"/>
    </location>
</feature>
<feature type="compositionally biased region" description="Basic residues" evidence="1">
    <location>
        <begin position="97"/>
        <end position="109"/>
    </location>
</feature>
<evidence type="ECO:0000313" key="3">
    <source>
        <dbReference type="Proteomes" id="UP000008311"/>
    </source>
</evidence>
<keyword evidence="3" id="KW-1185">Reference proteome</keyword>
<feature type="compositionally biased region" description="Low complexity" evidence="1">
    <location>
        <begin position="79"/>
        <end position="89"/>
    </location>
</feature>
<organism evidence="2 3">
    <name type="scientific">Ricinus communis</name>
    <name type="common">Castor bean</name>
    <dbReference type="NCBI Taxonomy" id="3988"/>
    <lineage>
        <taxon>Eukaryota</taxon>
        <taxon>Viridiplantae</taxon>
        <taxon>Streptophyta</taxon>
        <taxon>Embryophyta</taxon>
        <taxon>Tracheophyta</taxon>
        <taxon>Spermatophyta</taxon>
        <taxon>Magnoliopsida</taxon>
        <taxon>eudicotyledons</taxon>
        <taxon>Gunneridae</taxon>
        <taxon>Pentapetalae</taxon>
        <taxon>rosids</taxon>
        <taxon>fabids</taxon>
        <taxon>Malpighiales</taxon>
        <taxon>Euphorbiaceae</taxon>
        <taxon>Acalyphoideae</taxon>
        <taxon>Acalypheae</taxon>
        <taxon>Ricinus</taxon>
    </lineage>
</organism>
<dbReference type="Proteomes" id="UP000008311">
    <property type="component" value="Unassembled WGS sequence"/>
</dbReference>
<feature type="region of interest" description="Disordered" evidence="1">
    <location>
        <begin position="1"/>
        <end position="205"/>
    </location>
</feature>
<gene>
    <name evidence="2" type="ORF">RCOM_2020400</name>
</gene>